<dbReference type="EMBL" id="CAJNOU010000189">
    <property type="protein sequence ID" value="CAF0907929.1"/>
    <property type="molecule type" value="Genomic_DNA"/>
</dbReference>
<comment type="caution">
    <text evidence="2">The sequence shown here is derived from an EMBL/GenBank/DDBJ whole genome shotgun (WGS) entry which is preliminary data.</text>
</comment>
<accession>A0A814A2R7</accession>
<dbReference type="Proteomes" id="UP000663889">
    <property type="component" value="Unassembled WGS sequence"/>
</dbReference>
<feature type="transmembrane region" description="Helical" evidence="1">
    <location>
        <begin position="1103"/>
        <end position="1121"/>
    </location>
</feature>
<proteinExistence type="predicted"/>
<sequence length="1463" mass="168935">MMKTRSRNTLIILENPSEDQIINLPFDAHCPCSRISLSYGEFISIQTRFHQICSSDFISDRWIKTINFGLNTTYFSAYDFRTEGSAIFQSLESFCRLSKDYAIQSIDSFNKDLFISQEVLKESVFRSQTNVIIHQFQLSSPIELLTELELIEKMIAGNRILSALQTNFMQLYTPWFYNVVQIWMRNRAVQVAQHSTCSCRVRIDCNMESTIFDIFESSDFEHYPPTGQILMIIPGMSHSCLPVNTILLSTLECFYNQTCLNGLVSLLPTTETFTAMSQFEQSHYELNSTIQTIIDNLMIEEWVSNISYKKYYEQCAPISCTYFKNEKYDWKFVLTQSIGLLGSIIMVCSIIIENLVKFILRQPSQNTESISYLQQKTIHQPSEFQFKELDKIYSSNLYCPCSTVSMNYSTFMTIEPYFHQVCSSDLISDAWINYLSGSSLMNDFLPIFNYETSGVFHFQLLSMLCQHAQQTVNISIKTFLQTQFLSSQVISQNQFEAKINSSINDWKSRTIEQFLQTIKIFQVVSHGNQLMSEQFRYFVNNIDSNYTKIYLDVQEYFNCSCTLSSSCLIPMGLMKSTLECFYNLSCMIEIDGYLIYSLKSSFNFSNLNENLNPPNETIESILNKLMIDSWTWNISFSSYYNTGSPSSCTYEYISRNDLFFIITTILGIFGGLSLGLKLLTLIILRFIEKIINNNSFNEFITMIKNLFVCNTEQRLINRLHFVSLLLILSLIFIFSAFKSKSVTVQIKKPSLSNYKNLLKDHSYSLQCSCSQISFPYETFLNIEPHFHDLCSSQFISDEWINYIYGEGHLSRRFSFNDYRYSAPGQFLLLSSLCKLSQDKLLSENLLIEQIKIILNQLQSTTSSSFLNILNLIREIIGSNMMLLAMLCQHAQQTVNISMTTFLQTQFLSSQVISQNRFETKVNSSINDWKSETINQFLQTIKIFQALSHGNQLMSQQFHYYFDNIDSNDRKIHLEVQKYIDCSCTLSSSCLVSIDLNPPNETIESIINKLMIDSWTSNISFSSYYNICSPSSCTYEYISRNNLFFVITTILGIFSGLSLGLKLLTLIILRFIEKTHNNNSLNGFITMIKNLFVCNTEQRLINRLHVVFLLLILSLIFIFSAFKPKSVTIQIKKPSFSNYKDLLKDHSYSLQCSCSQISIPYETFLNIVPHFHDLCSSQFISDEWIYYIYGEGHLSRRFSFDDYRYSAPAQFILLSSLCKLSHEKVNHTLSRLLTSYFINSQLLSENLLIEQIEIILNQLQLTTSNSFLNIFNLIREIIGSNMLMSAWITNWEYIPQSEFSVSSLARTAPLSYGECNCGLSFKCTQSSGGMMSGCYPFESILQTKLYCFYDQNCIDSNGNFTSLNMSTLEKSQFNLNSTIESILNNLMIEEYKSSLSYENYFNQCQPLSCSYSYIKTHYVTQTIISLISLYGGLVIITRCLVIIFVKIYQSEKNRINPEALQQNI</sequence>
<keyword evidence="1" id="KW-0812">Transmembrane</keyword>
<gene>
    <name evidence="2" type="ORF">SEV965_LOCUS5985</name>
</gene>
<feature type="transmembrane region" description="Helical" evidence="1">
    <location>
        <begin position="719"/>
        <end position="737"/>
    </location>
</feature>
<keyword evidence="1" id="KW-1133">Transmembrane helix</keyword>
<name>A0A814A2R7_9BILA</name>
<evidence type="ECO:0000313" key="3">
    <source>
        <dbReference type="Proteomes" id="UP000663889"/>
    </source>
</evidence>
<evidence type="ECO:0000256" key="1">
    <source>
        <dbReference type="SAM" id="Phobius"/>
    </source>
</evidence>
<protein>
    <submittedName>
        <fullName evidence="2">Uncharacterized protein</fullName>
    </submittedName>
</protein>
<evidence type="ECO:0000313" key="2">
    <source>
        <dbReference type="EMBL" id="CAF0907929.1"/>
    </source>
</evidence>
<keyword evidence="1" id="KW-0472">Membrane</keyword>
<feature type="transmembrane region" description="Helical" evidence="1">
    <location>
        <begin position="1042"/>
        <end position="1068"/>
    </location>
</feature>
<feature type="transmembrane region" description="Helical" evidence="1">
    <location>
        <begin position="1422"/>
        <end position="1444"/>
    </location>
</feature>
<reference evidence="2" key="1">
    <citation type="submission" date="2021-02" db="EMBL/GenBank/DDBJ databases">
        <authorList>
            <person name="Nowell W R."/>
        </authorList>
    </citation>
    <scope>NUCLEOTIDE SEQUENCE</scope>
</reference>
<feature type="transmembrane region" description="Helical" evidence="1">
    <location>
        <begin position="658"/>
        <end position="684"/>
    </location>
</feature>
<organism evidence="2 3">
    <name type="scientific">Rotaria sordida</name>
    <dbReference type="NCBI Taxonomy" id="392033"/>
    <lineage>
        <taxon>Eukaryota</taxon>
        <taxon>Metazoa</taxon>
        <taxon>Spiralia</taxon>
        <taxon>Gnathifera</taxon>
        <taxon>Rotifera</taxon>
        <taxon>Eurotatoria</taxon>
        <taxon>Bdelloidea</taxon>
        <taxon>Philodinida</taxon>
        <taxon>Philodinidae</taxon>
        <taxon>Rotaria</taxon>
    </lineage>
</organism>